<dbReference type="CDD" id="cd13880">
    <property type="entry name" value="CuRO_2_MaLCC_like"/>
    <property type="match status" value="1"/>
</dbReference>
<keyword evidence="2" id="KW-0479">Metal-binding</keyword>
<dbReference type="InterPro" id="IPR001117">
    <property type="entry name" value="Cu-oxidase_2nd"/>
</dbReference>
<keyword evidence="13" id="KW-1185">Reference proteome</keyword>
<gene>
    <name evidence="12" type="ORF">L249_1819</name>
</gene>
<dbReference type="CDD" id="cd13854">
    <property type="entry name" value="CuRO_1_MaLCC_like"/>
    <property type="match status" value="1"/>
</dbReference>
<dbReference type="Pfam" id="PF07731">
    <property type="entry name" value="Cu-oxidase_2"/>
    <property type="match status" value="1"/>
</dbReference>
<organism evidence="12 13">
    <name type="scientific">Ophiocordyceps polyrhachis-furcata BCC 54312</name>
    <dbReference type="NCBI Taxonomy" id="1330021"/>
    <lineage>
        <taxon>Eukaryota</taxon>
        <taxon>Fungi</taxon>
        <taxon>Dikarya</taxon>
        <taxon>Ascomycota</taxon>
        <taxon>Pezizomycotina</taxon>
        <taxon>Sordariomycetes</taxon>
        <taxon>Hypocreomycetidae</taxon>
        <taxon>Hypocreales</taxon>
        <taxon>Ophiocordycipitaceae</taxon>
        <taxon>Ophiocordyceps</taxon>
    </lineage>
</organism>
<protein>
    <submittedName>
        <fullName evidence="12">Uncharacterized protein</fullName>
    </submittedName>
</protein>
<dbReference type="Proteomes" id="UP000253664">
    <property type="component" value="Unassembled WGS sequence"/>
</dbReference>
<dbReference type="Pfam" id="PF00394">
    <property type="entry name" value="Cu-oxidase"/>
    <property type="match status" value="1"/>
</dbReference>
<dbReference type="Gene3D" id="2.60.40.420">
    <property type="entry name" value="Cupredoxins - blue copper proteins"/>
    <property type="match status" value="3"/>
</dbReference>
<evidence type="ECO:0000256" key="8">
    <source>
        <dbReference type="SAM" id="SignalP"/>
    </source>
</evidence>
<proteinExistence type="inferred from homology"/>
<keyword evidence="4" id="KW-0677">Repeat</keyword>
<keyword evidence="7" id="KW-0325">Glycoprotein</keyword>
<dbReference type="AlphaFoldDB" id="A0A367LP03"/>
<feature type="domain" description="Plastocyanin-like" evidence="9">
    <location>
        <begin position="325"/>
        <end position="480"/>
    </location>
</feature>
<dbReference type="Pfam" id="PF05721">
    <property type="entry name" value="PhyH"/>
    <property type="match status" value="1"/>
</dbReference>
<accession>A0A367LP03</accession>
<comment type="similarity">
    <text evidence="1">Belongs to the multicopper oxidase family.</text>
</comment>
<evidence type="ECO:0000256" key="5">
    <source>
        <dbReference type="ARBA" id="ARBA00023002"/>
    </source>
</evidence>
<evidence type="ECO:0000256" key="3">
    <source>
        <dbReference type="ARBA" id="ARBA00022729"/>
    </source>
</evidence>
<keyword evidence="5" id="KW-0560">Oxidoreductase</keyword>
<dbReference type="InterPro" id="IPR008775">
    <property type="entry name" value="Phytyl_CoA_dOase-like"/>
</dbReference>
<dbReference type="CDD" id="cd13901">
    <property type="entry name" value="CuRO_3_MaLCC_like"/>
    <property type="match status" value="1"/>
</dbReference>
<dbReference type="FunFam" id="2.60.40.420:FF:000021">
    <property type="entry name" value="Extracellular dihydrogeodin oxidase/laccase"/>
    <property type="match status" value="1"/>
</dbReference>
<dbReference type="GO" id="GO:0005507">
    <property type="term" value="F:copper ion binding"/>
    <property type="evidence" value="ECO:0007669"/>
    <property type="project" value="InterPro"/>
</dbReference>
<sequence>MKLSGITSLLLGYPLAALAEITAFDSQSYSPADKVHGRQDGPRNSVCGETKLSPEFYKVFLGPDSEQINNYWKGIHSRPRDRYKPGTELSQEMTNGHVSVIFSCFVLANSHYSKSRYGTLRQQHYGHHLGRGNPWAGRDSHTNYYKNPPRTGVVRRYDFTISRAVLAPDGYQRDCIVVNGQFPGPVIEANWGDTIEVKVRNNIMAEGDGLTAEGVALHWHGFLQKNTNWEDGVPGVTMCPIAPGTSFTYRFLADLPGTTWYHSHYSAQWAAGIFGGIVIYGPDTEGRGGRGVAGPGRSSTGKTSYGEMVTNYGRETPEYDEDIGPILLSDWYHRDYFTVVEEVLATSSRGIAISNNNLINGKNDFDCSLLPPNDTTPCRSNAGKAKFLFQRGKRYRLRLVNTGAQGLQHFSIDEHMLTIIANDFVPVKPYQTKFVTLGIGQRTDVIVQADGNRDSYYMRANMSQPCSLATITEAKAIIYYDRPGRPGVEPRSTPFVFPNVTDCLNDDLSLTEPIMRLTPPTPDVQLEYNINTVVNGSNITLWQLGGVSQRINYNHPSLPQSMEGNFTYDPIWNVRDLGSNKSVRVVVNNNSPAPHPMHLHGFNMYILSAGTGKWDGKIVHESNPQRRDVQMLGPNGHMVMQFDAADNPGLWMFHCHIAWHASSGLLMQFVAGHDGITKLNNGAGIPTKIQQVCQDWNALRSICSRQTTKQDYRLADSIQDGIPIYKLKAYDTTTAEQRALLQDEWYRLLLNGPGVFVTKALFGDDQLVDRVSRAFLSIIADEKDRQVGDHFGSKNDRIWNALGKHGVADPASFIDYYSNPYLALVAGAWLGPGYRLTAQVNNVKPGSEAQVCHRDYHLGFLSADRCAQFPRAVHVASQFLTLQGAVAHVDMPLSSGPTRLLPYSQTLTAGYLAYRQPEFVDFFQKHYVSLPLEKGDGLFFNPALFHAAGENQTGDGGVNRLANLLQISSPFGKAMEAVDAVPLVDACWDMMVRRFEGQGKSEEVAALMAAIADGYPFPTNLDRNAPGGESMAPESEQDVLWSCLEARLGKKATLERLERHRRAARVVS</sequence>
<keyword evidence="3 8" id="KW-0732">Signal</keyword>
<dbReference type="InterPro" id="IPR033138">
    <property type="entry name" value="Cu_oxidase_CS"/>
</dbReference>
<comment type="caution">
    <text evidence="12">The sequence shown here is derived from an EMBL/GenBank/DDBJ whole genome shotgun (WGS) entry which is preliminary data.</text>
</comment>
<evidence type="ECO:0000256" key="1">
    <source>
        <dbReference type="ARBA" id="ARBA00010609"/>
    </source>
</evidence>
<evidence type="ECO:0000259" key="11">
    <source>
        <dbReference type="Pfam" id="PF07732"/>
    </source>
</evidence>
<feature type="signal peptide" evidence="8">
    <location>
        <begin position="1"/>
        <end position="19"/>
    </location>
</feature>
<feature type="domain" description="Plastocyanin-like" evidence="11">
    <location>
        <begin position="165"/>
        <end position="282"/>
    </location>
</feature>
<reference evidence="12 13" key="1">
    <citation type="journal article" date="2015" name="BMC Genomics">
        <title>Insights from the genome of Ophiocordyceps polyrhachis-furcata to pathogenicity and host specificity in insect fungi.</title>
        <authorList>
            <person name="Wichadakul D."/>
            <person name="Kobmoo N."/>
            <person name="Ingsriswang S."/>
            <person name="Tangphatsornruang S."/>
            <person name="Chantasingh D."/>
            <person name="Luangsa-ard J.J."/>
            <person name="Eurwilaichitr L."/>
        </authorList>
    </citation>
    <scope>NUCLEOTIDE SEQUENCE [LARGE SCALE GENOMIC DNA]</scope>
    <source>
        <strain evidence="12 13">BCC 54312</strain>
    </source>
</reference>
<evidence type="ECO:0000313" key="13">
    <source>
        <dbReference type="Proteomes" id="UP000253664"/>
    </source>
</evidence>
<evidence type="ECO:0000256" key="7">
    <source>
        <dbReference type="ARBA" id="ARBA00023180"/>
    </source>
</evidence>
<dbReference type="STRING" id="1330021.A0A367LP03"/>
<dbReference type="InterPro" id="IPR008972">
    <property type="entry name" value="Cupredoxin"/>
</dbReference>
<dbReference type="Gene3D" id="2.60.120.620">
    <property type="entry name" value="q2cbj1_9rhob like domain"/>
    <property type="match status" value="1"/>
</dbReference>
<dbReference type="PROSITE" id="PS00080">
    <property type="entry name" value="MULTICOPPER_OXIDASE2"/>
    <property type="match status" value="1"/>
</dbReference>
<dbReference type="SUPFAM" id="SSF51197">
    <property type="entry name" value="Clavaminate synthase-like"/>
    <property type="match status" value="1"/>
</dbReference>
<evidence type="ECO:0000256" key="4">
    <source>
        <dbReference type="ARBA" id="ARBA00022737"/>
    </source>
</evidence>
<dbReference type="SUPFAM" id="SSF49503">
    <property type="entry name" value="Cupredoxins"/>
    <property type="match status" value="3"/>
</dbReference>
<dbReference type="OrthoDB" id="187894at2759"/>
<dbReference type="InterPro" id="IPR045087">
    <property type="entry name" value="Cu-oxidase_fam"/>
</dbReference>
<dbReference type="InterPro" id="IPR011707">
    <property type="entry name" value="Cu-oxidase-like_N"/>
</dbReference>
<dbReference type="PROSITE" id="PS00079">
    <property type="entry name" value="MULTICOPPER_OXIDASE1"/>
    <property type="match status" value="1"/>
</dbReference>
<evidence type="ECO:0000256" key="2">
    <source>
        <dbReference type="ARBA" id="ARBA00022723"/>
    </source>
</evidence>
<dbReference type="EMBL" id="LKCN02000001">
    <property type="protein sequence ID" value="RCI16163.1"/>
    <property type="molecule type" value="Genomic_DNA"/>
</dbReference>
<dbReference type="PANTHER" id="PTHR11709:SF145">
    <property type="entry name" value="LCC1"/>
    <property type="match status" value="1"/>
</dbReference>
<dbReference type="FunFam" id="2.60.40.420:FF:000038">
    <property type="entry name" value="Extracellular dihydrogeodin oxidase/laccase"/>
    <property type="match status" value="1"/>
</dbReference>
<feature type="domain" description="Plastocyanin-like" evidence="10">
    <location>
        <begin position="560"/>
        <end position="671"/>
    </location>
</feature>
<evidence type="ECO:0000313" key="12">
    <source>
        <dbReference type="EMBL" id="RCI16163.1"/>
    </source>
</evidence>
<evidence type="ECO:0000259" key="10">
    <source>
        <dbReference type="Pfam" id="PF07731"/>
    </source>
</evidence>
<dbReference type="InterPro" id="IPR011706">
    <property type="entry name" value="Cu-oxidase_C"/>
</dbReference>
<keyword evidence="6" id="KW-0186">Copper</keyword>
<name>A0A367LP03_9HYPO</name>
<dbReference type="InterPro" id="IPR002355">
    <property type="entry name" value="Cu_oxidase_Cu_BS"/>
</dbReference>
<dbReference type="Pfam" id="PF07732">
    <property type="entry name" value="Cu-oxidase_3"/>
    <property type="match status" value="1"/>
</dbReference>
<feature type="chain" id="PRO_5016966984" evidence="8">
    <location>
        <begin position="20"/>
        <end position="1068"/>
    </location>
</feature>
<dbReference type="PANTHER" id="PTHR11709">
    <property type="entry name" value="MULTI-COPPER OXIDASE"/>
    <property type="match status" value="1"/>
</dbReference>
<evidence type="ECO:0000256" key="6">
    <source>
        <dbReference type="ARBA" id="ARBA00023008"/>
    </source>
</evidence>
<dbReference type="GO" id="GO:0016491">
    <property type="term" value="F:oxidoreductase activity"/>
    <property type="evidence" value="ECO:0007669"/>
    <property type="project" value="UniProtKB-KW"/>
</dbReference>
<evidence type="ECO:0000259" key="9">
    <source>
        <dbReference type="Pfam" id="PF00394"/>
    </source>
</evidence>